<keyword evidence="9" id="KW-1185">Reference proteome</keyword>
<keyword evidence="6 7" id="KW-0472">Membrane</keyword>
<reference evidence="8" key="1">
    <citation type="submission" date="2020-08" db="EMBL/GenBank/DDBJ databases">
        <title>Novel species isolated from subtropical streams in China.</title>
        <authorList>
            <person name="Lu H."/>
        </authorList>
    </citation>
    <scope>NUCLEOTIDE SEQUENCE</scope>
    <source>
        <strain evidence="8">LX22W</strain>
    </source>
</reference>
<feature type="transmembrane region" description="Helical" evidence="7">
    <location>
        <begin position="358"/>
        <end position="382"/>
    </location>
</feature>
<dbReference type="RefSeq" id="WP_186917945.1">
    <property type="nucleotide sequence ID" value="NZ_JACOFZ010000013.1"/>
</dbReference>
<dbReference type="Pfam" id="PF01554">
    <property type="entry name" value="MatE"/>
    <property type="match status" value="2"/>
</dbReference>
<keyword evidence="5 7" id="KW-1133">Transmembrane helix</keyword>
<evidence type="ECO:0000256" key="6">
    <source>
        <dbReference type="ARBA" id="ARBA00023136"/>
    </source>
</evidence>
<dbReference type="Proteomes" id="UP000627446">
    <property type="component" value="Unassembled WGS sequence"/>
</dbReference>
<name>A0A923HPT5_9BURK</name>
<evidence type="ECO:0000313" key="8">
    <source>
        <dbReference type="EMBL" id="MBC3883324.1"/>
    </source>
</evidence>
<dbReference type="EMBL" id="JACOFZ010000013">
    <property type="protein sequence ID" value="MBC3883324.1"/>
    <property type="molecule type" value="Genomic_DNA"/>
</dbReference>
<dbReference type="GO" id="GO:0005886">
    <property type="term" value="C:plasma membrane"/>
    <property type="evidence" value="ECO:0007669"/>
    <property type="project" value="UniProtKB-SubCell"/>
</dbReference>
<dbReference type="PIRSF" id="PIRSF006603">
    <property type="entry name" value="DinF"/>
    <property type="match status" value="1"/>
</dbReference>
<keyword evidence="3" id="KW-1003">Cell membrane</keyword>
<dbReference type="GO" id="GO:0015297">
    <property type="term" value="F:antiporter activity"/>
    <property type="evidence" value="ECO:0007669"/>
    <property type="project" value="InterPro"/>
</dbReference>
<keyword evidence="4 7" id="KW-0812">Transmembrane</keyword>
<evidence type="ECO:0000313" key="9">
    <source>
        <dbReference type="Proteomes" id="UP000627446"/>
    </source>
</evidence>
<gene>
    <name evidence="8" type="ORF">H8K36_18175</name>
</gene>
<comment type="subcellular location">
    <subcellularLocation>
        <location evidence="1">Cell inner membrane</location>
        <topology evidence="1">Multi-pass membrane protein</topology>
    </subcellularLocation>
</comment>
<dbReference type="InterPro" id="IPR048279">
    <property type="entry name" value="MdtK-like"/>
</dbReference>
<feature type="transmembrane region" description="Helical" evidence="7">
    <location>
        <begin position="284"/>
        <end position="305"/>
    </location>
</feature>
<dbReference type="NCBIfam" id="TIGR00797">
    <property type="entry name" value="matE"/>
    <property type="match status" value="1"/>
</dbReference>
<feature type="transmembrane region" description="Helical" evidence="7">
    <location>
        <begin position="326"/>
        <end position="346"/>
    </location>
</feature>
<dbReference type="PANTHER" id="PTHR43549">
    <property type="entry name" value="MULTIDRUG RESISTANCE PROTEIN YPNP-RELATED"/>
    <property type="match status" value="1"/>
</dbReference>
<feature type="transmembrane region" description="Helical" evidence="7">
    <location>
        <begin position="67"/>
        <end position="88"/>
    </location>
</feature>
<feature type="transmembrane region" description="Helical" evidence="7">
    <location>
        <begin position="394"/>
        <end position="415"/>
    </location>
</feature>
<feature type="transmembrane region" description="Helical" evidence="7">
    <location>
        <begin position="421"/>
        <end position="443"/>
    </location>
</feature>
<feature type="transmembrane region" description="Helical" evidence="7">
    <location>
        <begin position="100"/>
        <end position="120"/>
    </location>
</feature>
<evidence type="ECO:0000256" key="7">
    <source>
        <dbReference type="SAM" id="Phobius"/>
    </source>
</evidence>
<evidence type="ECO:0000256" key="4">
    <source>
        <dbReference type="ARBA" id="ARBA00022692"/>
    </source>
</evidence>
<feature type="transmembrane region" description="Helical" evidence="7">
    <location>
        <begin position="203"/>
        <end position="222"/>
    </location>
</feature>
<dbReference type="GO" id="GO:0042910">
    <property type="term" value="F:xenobiotic transmembrane transporter activity"/>
    <property type="evidence" value="ECO:0007669"/>
    <property type="project" value="InterPro"/>
</dbReference>
<feature type="transmembrane region" description="Helical" evidence="7">
    <location>
        <begin position="140"/>
        <end position="163"/>
    </location>
</feature>
<dbReference type="InterPro" id="IPR002528">
    <property type="entry name" value="MATE_fam"/>
</dbReference>
<organism evidence="8 9">
    <name type="scientific">Undibacterium nitidum</name>
    <dbReference type="NCBI Taxonomy" id="2762298"/>
    <lineage>
        <taxon>Bacteria</taxon>
        <taxon>Pseudomonadati</taxon>
        <taxon>Pseudomonadota</taxon>
        <taxon>Betaproteobacteria</taxon>
        <taxon>Burkholderiales</taxon>
        <taxon>Oxalobacteraceae</taxon>
        <taxon>Undibacterium</taxon>
    </lineage>
</organism>
<dbReference type="PANTHER" id="PTHR43549:SF2">
    <property type="entry name" value="MULTIDRUG RESISTANCE PROTEIN NORM-RELATED"/>
    <property type="match status" value="1"/>
</dbReference>
<protein>
    <submittedName>
        <fullName evidence="8">MATE family efflux transporter</fullName>
    </submittedName>
</protein>
<keyword evidence="2" id="KW-0813">Transport</keyword>
<feature type="transmembrane region" description="Helical" evidence="7">
    <location>
        <begin position="243"/>
        <end position="272"/>
    </location>
</feature>
<comment type="caution">
    <text evidence="8">The sequence shown here is derived from an EMBL/GenBank/DDBJ whole genome shotgun (WGS) entry which is preliminary data.</text>
</comment>
<evidence type="ECO:0000256" key="5">
    <source>
        <dbReference type="ARBA" id="ARBA00022989"/>
    </source>
</evidence>
<evidence type="ECO:0000256" key="2">
    <source>
        <dbReference type="ARBA" id="ARBA00022448"/>
    </source>
</evidence>
<sequence>MATAAQVKTLQGKFVEGSTMRHVINMTATGSVGLIAVFLVDVLNLLYISQLGHHELAAAVGYASTLLFFHTSVSIGLSIAVTATVSRAIGSGDFPLARQFAASSMYLIAGISLVMVSLTYPALDLLLQVLGAQGETARLAARFCRLVLPSIPLLAFGMALSALLRSVGDGKRAMFVTLGAAAATAILDPLFIFVFGLGLDGAAYANICARIVLAGVGFYGVLKVHQLYAKPSKEVFQRGAKAFASIGIPAILTNVATPVGNAAVTTAIAAYGDQAVAGWAVVSRLIPMAFAGLFALSGAIGPILGQNLGAKRFDRLRSTMRDSLKFTLIYVSIVWILLAIFSHLIARAFDATGMAEDVIVFFCMFVAGSFLFNGSLFVANAAFNNLGYPLYSTVLNWGRSTIGVIPFVYFGGLWFGARGVMAGYGLGVVFFGVLGVWLCFRVLHRIEQHQHH</sequence>
<proteinExistence type="predicted"/>
<evidence type="ECO:0000256" key="1">
    <source>
        <dbReference type="ARBA" id="ARBA00004429"/>
    </source>
</evidence>
<feature type="transmembrane region" description="Helical" evidence="7">
    <location>
        <begin position="175"/>
        <end position="197"/>
    </location>
</feature>
<feature type="transmembrane region" description="Helical" evidence="7">
    <location>
        <begin position="23"/>
        <end position="47"/>
    </location>
</feature>
<accession>A0A923HPT5</accession>
<dbReference type="AlphaFoldDB" id="A0A923HPT5"/>
<dbReference type="InterPro" id="IPR052031">
    <property type="entry name" value="Membrane_Transporter-Flippase"/>
</dbReference>
<evidence type="ECO:0000256" key="3">
    <source>
        <dbReference type="ARBA" id="ARBA00022475"/>
    </source>
</evidence>